<reference evidence="2 3" key="1">
    <citation type="journal article" date="2014" name="Nature">
        <title>The genome of the recently domesticated crop plant sugar beet (Beta vulgaris).</title>
        <authorList>
            <person name="Dohm J.C."/>
            <person name="Minoche A.E."/>
            <person name="Holtgrawe D."/>
            <person name="Capella-Gutierrez S."/>
            <person name="Zakrzewski F."/>
            <person name="Tafer H."/>
            <person name="Rupp O."/>
            <person name="Sorensen T.R."/>
            <person name="Stracke R."/>
            <person name="Reinhardt R."/>
            <person name="Goesmann A."/>
            <person name="Kraft T."/>
            <person name="Schulz B."/>
            <person name="Stadler P.F."/>
            <person name="Schmidt T."/>
            <person name="Gabaldon T."/>
            <person name="Lehrach H."/>
            <person name="Weisshaar B."/>
            <person name="Himmelbauer H."/>
        </authorList>
    </citation>
    <scope>NUCLEOTIDE SEQUENCE [LARGE SCALE GENOMIC DNA]</scope>
    <source>
        <tissue evidence="2">Taproot</tissue>
    </source>
</reference>
<gene>
    <name evidence="2" type="ORF">BVRB_001160</name>
</gene>
<organism evidence="2 3">
    <name type="scientific">Beta vulgaris subsp. vulgaris</name>
    <name type="common">Beet</name>
    <dbReference type="NCBI Taxonomy" id="3555"/>
    <lineage>
        <taxon>Eukaryota</taxon>
        <taxon>Viridiplantae</taxon>
        <taxon>Streptophyta</taxon>
        <taxon>Embryophyta</taxon>
        <taxon>Tracheophyta</taxon>
        <taxon>Spermatophyta</taxon>
        <taxon>Magnoliopsida</taxon>
        <taxon>eudicotyledons</taxon>
        <taxon>Gunneridae</taxon>
        <taxon>Pentapetalae</taxon>
        <taxon>Caryophyllales</taxon>
        <taxon>Chenopodiaceae</taxon>
        <taxon>Betoideae</taxon>
        <taxon>Beta</taxon>
    </lineage>
</organism>
<feature type="signal peptide" evidence="1">
    <location>
        <begin position="1"/>
        <end position="24"/>
    </location>
</feature>
<evidence type="ECO:0000256" key="1">
    <source>
        <dbReference type="SAM" id="SignalP"/>
    </source>
</evidence>
<dbReference type="AlphaFoldDB" id="A0A0J8B5D2"/>
<dbReference type="EMBL" id="KQ090400">
    <property type="protein sequence ID" value="KMS96206.1"/>
    <property type="molecule type" value="Genomic_DNA"/>
</dbReference>
<protein>
    <submittedName>
        <fullName evidence="2">Uncharacterized protein</fullName>
    </submittedName>
</protein>
<name>A0A0J8B5D2_BETVV</name>
<keyword evidence="1" id="KW-0732">Signal</keyword>
<dbReference type="Proteomes" id="UP000035740">
    <property type="component" value="Unassembled WGS sequence"/>
</dbReference>
<accession>A0A0J8B5D2</accession>
<sequence length="65" mass="6840">MKAVQALLLLIIAIILMVATGAVAQLPITGPLQCAREGHPCDIATHWCCGGLTCNRWFSGTCVTS</sequence>
<feature type="chain" id="PRO_5005294142" evidence="1">
    <location>
        <begin position="25"/>
        <end position="65"/>
    </location>
</feature>
<evidence type="ECO:0000313" key="2">
    <source>
        <dbReference type="EMBL" id="KMS96206.1"/>
    </source>
</evidence>
<keyword evidence="3" id="KW-1185">Reference proteome</keyword>
<dbReference type="Gramene" id="KMS96206">
    <property type="protein sequence ID" value="KMS96206"/>
    <property type="gene ID" value="BVRB_001160"/>
</dbReference>
<proteinExistence type="predicted"/>
<evidence type="ECO:0000313" key="3">
    <source>
        <dbReference type="Proteomes" id="UP000035740"/>
    </source>
</evidence>